<dbReference type="eggNOG" id="ENOG502RYBR">
    <property type="taxonomic scope" value="Eukaryota"/>
</dbReference>
<sequence>MATNTTDDTLKVVCAWPLSGQYGPGSRALYYALIAACVFAQKIVWLRKACVAAALLFPAVAALHGIVLAAVHVDHAVDMDVFGAFQLCSIGILAAPVTVRLSRTYFNDTGRNLIFLWTGLILAGLLSLTVEFFRSNVTDCPRDDFGNVLSPDAGKFQYKSQCGLTCTVDAGPHSPMRGGSANNIYVIPAPDKLTFGTATLLAAACCIPPILSIISMWKEILELNYKRTFPDRNKQEETNELISGTNGATIEKMRQINEKITEFLWAVQIPVIGAAVLAILVTGELNFFSPQILYQTEPIASIGQWAPIAGTALAVLGSLFVLFDKKLDAATAGVNQTITSRQCTCSERGVSPGRFRSPVNSTATEDGQNLHHSLAHIGTNASIDRGKDTTCVTMDQTLERNGNPLQHDAGSRRKVASVLQAVARYVGTAHRRFDDSEFKNGEAQGYPWVPGEPARNSHYGEITRFQSSPMLRGRSRVPPDIGVDCSAAADRAQSPLSPQSPDSLPPFPPLDSDTVPQSGPSRTEPALSDPCASPTGSGPQQRRDTLQVPVTAYHGHTHGDYLATSSSNIPVGQLPPVIVVSPHVNSASVSVKASGSRTP</sequence>
<proteinExistence type="predicted"/>
<evidence type="ECO:0000313" key="3">
    <source>
        <dbReference type="EMBL" id="EHY60608.1"/>
    </source>
</evidence>
<feature type="region of interest" description="Disordered" evidence="1">
    <location>
        <begin position="464"/>
        <end position="483"/>
    </location>
</feature>
<organism evidence="3 4">
    <name type="scientific">Exophiala dermatitidis (strain ATCC 34100 / CBS 525.76 / NIH/UT8656)</name>
    <name type="common">Black yeast</name>
    <name type="synonym">Wangiella dermatitidis</name>
    <dbReference type="NCBI Taxonomy" id="858893"/>
    <lineage>
        <taxon>Eukaryota</taxon>
        <taxon>Fungi</taxon>
        <taxon>Dikarya</taxon>
        <taxon>Ascomycota</taxon>
        <taxon>Pezizomycotina</taxon>
        <taxon>Eurotiomycetes</taxon>
        <taxon>Chaetothyriomycetidae</taxon>
        <taxon>Chaetothyriales</taxon>
        <taxon>Herpotrichiellaceae</taxon>
        <taxon>Exophiala</taxon>
    </lineage>
</organism>
<dbReference type="HOGENOM" id="CLU_020985_1_0_1"/>
<dbReference type="OMA" id="CANTHTS"/>
<evidence type="ECO:0000313" key="4">
    <source>
        <dbReference type="Proteomes" id="UP000007304"/>
    </source>
</evidence>
<keyword evidence="2" id="KW-1133">Transmembrane helix</keyword>
<reference evidence="3" key="1">
    <citation type="submission" date="2011-07" db="EMBL/GenBank/DDBJ databases">
        <title>The Genome Sequence of Exophiala (Wangiella) dermatitidis NIH/UT8656.</title>
        <authorList>
            <consortium name="The Broad Institute Genome Sequencing Platform"/>
            <person name="Cuomo C."/>
            <person name="Wang Z."/>
            <person name="Hunicke-Smith S."/>
            <person name="Szanislo P.J."/>
            <person name="Earl A."/>
            <person name="Young S.K."/>
            <person name="Zeng Q."/>
            <person name="Gargeya S."/>
            <person name="Fitzgerald M."/>
            <person name="Haas B."/>
            <person name="Abouelleil A."/>
            <person name="Alvarado L."/>
            <person name="Arachchi H.M."/>
            <person name="Berlin A."/>
            <person name="Brown A."/>
            <person name="Chapman S.B."/>
            <person name="Chen Z."/>
            <person name="Dunbar C."/>
            <person name="Freedman E."/>
            <person name="Gearin G."/>
            <person name="Gellesch M."/>
            <person name="Goldberg J."/>
            <person name="Griggs A."/>
            <person name="Gujja S."/>
            <person name="Heiman D."/>
            <person name="Howarth C."/>
            <person name="Larson L."/>
            <person name="Lui A."/>
            <person name="MacDonald P.J.P."/>
            <person name="Montmayeur A."/>
            <person name="Murphy C."/>
            <person name="Neiman D."/>
            <person name="Pearson M."/>
            <person name="Priest M."/>
            <person name="Roberts A."/>
            <person name="Saif S."/>
            <person name="Shea T."/>
            <person name="Shenoy N."/>
            <person name="Sisk P."/>
            <person name="Stolte C."/>
            <person name="Sykes S."/>
            <person name="Wortman J."/>
            <person name="Nusbaum C."/>
            <person name="Birren B."/>
        </authorList>
    </citation>
    <scope>NUCLEOTIDE SEQUENCE</scope>
    <source>
        <strain evidence="3">NIH/UT8656</strain>
    </source>
</reference>
<keyword evidence="2" id="KW-0472">Membrane</keyword>
<feature type="transmembrane region" description="Helical" evidence="2">
    <location>
        <begin position="28"/>
        <end position="45"/>
    </location>
</feature>
<feature type="transmembrane region" description="Helical" evidence="2">
    <location>
        <begin position="195"/>
        <end position="217"/>
    </location>
</feature>
<dbReference type="Proteomes" id="UP000007304">
    <property type="component" value="Unassembled WGS sequence"/>
</dbReference>
<feature type="transmembrane region" description="Helical" evidence="2">
    <location>
        <begin position="83"/>
        <end position="101"/>
    </location>
</feature>
<dbReference type="EMBL" id="JH226136">
    <property type="protein sequence ID" value="EHY60608.1"/>
    <property type="molecule type" value="Genomic_DNA"/>
</dbReference>
<evidence type="ECO:0000256" key="1">
    <source>
        <dbReference type="SAM" id="MobiDB-lite"/>
    </source>
</evidence>
<accession>H6C931</accession>
<dbReference type="VEuPathDB" id="FungiDB:HMPREF1120_08561"/>
<keyword evidence="4" id="KW-1185">Reference proteome</keyword>
<keyword evidence="2" id="KW-0812">Transmembrane</keyword>
<evidence type="ECO:0000256" key="2">
    <source>
        <dbReference type="SAM" id="Phobius"/>
    </source>
</evidence>
<dbReference type="InParanoid" id="H6C931"/>
<dbReference type="OrthoDB" id="4120974at2759"/>
<name>H6C931_EXODN</name>
<feature type="transmembrane region" description="Helical" evidence="2">
    <location>
        <begin position="302"/>
        <end position="323"/>
    </location>
</feature>
<dbReference type="GeneID" id="20313200"/>
<dbReference type="STRING" id="858893.H6C931"/>
<protein>
    <submittedName>
        <fullName evidence="3">Uncharacterized protein</fullName>
    </submittedName>
</protein>
<gene>
    <name evidence="3" type="ORF">HMPREF1120_08561</name>
</gene>
<feature type="transmembrane region" description="Helical" evidence="2">
    <location>
        <begin position="52"/>
        <end position="71"/>
    </location>
</feature>
<feature type="transmembrane region" description="Helical" evidence="2">
    <location>
        <begin position="113"/>
        <end position="133"/>
    </location>
</feature>
<dbReference type="RefSeq" id="XP_009161069.1">
    <property type="nucleotide sequence ID" value="XM_009162821.1"/>
</dbReference>
<dbReference type="AlphaFoldDB" id="H6C931"/>
<feature type="region of interest" description="Disordered" evidence="1">
    <location>
        <begin position="489"/>
        <end position="543"/>
    </location>
</feature>
<feature type="transmembrane region" description="Helical" evidence="2">
    <location>
        <begin position="263"/>
        <end position="282"/>
    </location>
</feature>